<dbReference type="PANTHER" id="PTHR23506:SF23">
    <property type="entry name" value="GH10249P"/>
    <property type="match status" value="1"/>
</dbReference>
<dbReference type="GO" id="GO:0016020">
    <property type="term" value="C:membrane"/>
    <property type="evidence" value="ECO:0007669"/>
    <property type="project" value="UniProtKB-SubCell"/>
</dbReference>
<evidence type="ECO:0000256" key="1">
    <source>
        <dbReference type="ARBA" id="ARBA00004141"/>
    </source>
</evidence>
<feature type="transmembrane region" description="Helical" evidence="6">
    <location>
        <begin position="197"/>
        <end position="218"/>
    </location>
</feature>
<dbReference type="PROSITE" id="PS50850">
    <property type="entry name" value="MFS"/>
    <property type="match status" value="1"/>
</dbReference>
<name>C3Z0W2_BRAFL</name>
<dbReference type="EMBL" id="GG666570">
    <property type="protein sequence ID" value="EEN53866.1"/>
    <property type="molecule type" value="Genomic_DNA"/>
</dbReference>
<dbReference type="Pfam" id="PF07690">
    <property type="entry name" value="MFS_1"/>
    <property type="match status" value="1"/>
</dbReference>
<feature type="transmembrane region" description="Helical" evidence="6">
    <location>
        <begin position="129"/>
        <end position="151"/>
    </location>
</feature>
<dbReference type="Gene3D" id="1.20.1250.20">
    <property type="entry name" value="MFS general substrate transporter like domains"/>
    <property type="match status" value="2"/>
</dbReference>
<dbReference type="InterPro" id="IPR011701">
    <property type="entry name" value="MFS"/>
</dbReference>
<dbReference type="InterPro" id="IPR050930">
    <property type="entry name" value="MFS_Vesicular_Transporter"/>
</dbReference>
<proteinExistence type="predicted"/>
<sequence>MLRKAQENLSTIRTSRALVVIVACLAIFTDTILDTVVAYIMLAETFTDNTERAKTIGLVQTGMTLGALVGPVIGGVMYQFLGYKSPFLLIAGMTVVDGVLRLLLPRKSELAAVEEEEDYSILNFLQDPYVMTTAGLALVPSAVGYVIGAFLSSKLVEMAGWHGSRYGSAFAISETAVCTATVVGLGIGGFLLNSVGFFWMMLGAGTFNILLSPLAILLRNPPSKEKKEKLEFLQGFLQEAFFLQEFLQENPFPAGMLQVFLQKFLQEKGPNILAACFFNLLAATK</sequence>
<dbReference type="InterPro" id="IPR036259">
    <property type="entry name" value="MFS_trans_sf"/>
</dbReference>
<feature type="transmembrane region" description="Helical" evidence="6">
    <location>
        <begin position="20"/>
        <end position="42"/>
    </location>
</feature>
<dbReference type="InterPro" id="IPR020846">
    <property type="entry name" value="MFS_dom"/>
</dbReference>
<comment type="subcellular location">
    <subcellularLocation>
        <location evidence="1">Membrane</location>
        <topology evidence="1">Multi-pass membrane protein</topology>
    </subcellularLocation>
</comment>
<dbReference type="eggNOG" id="KOG3764">
    <property type="taxonomic scope" value="Eukaryota"/>
</dbReference>
<dbReference type="InParanoid" id="C3Z0W2"/>
<keyword evidence="5 6" id="KW-0472">Membrane</keyword>
<dbReference type="SUPFAM" id="SSF103473">
    <property type="entry name" value="MFS general substrate transporter"/>
    <property type="match status" value="2"/>
</dbReference>
<evidence type="ECO:0000259" key="7">
    <source>
        <dbReference type="PROSITE" id="PS50850"/>
    </source>
</evidence>
<evidence type="ECO:0000313" key="8">
    <source>
        <dbReference type="EMBL" id="EEN53866.1"/>
    </source>
</evidence>
<organism>
    <name type="scientific">Branchiostoma floridae</name>
    <name type="common">Florida lancelet</name>
    <name type="synonym">Amphioxus</name>
    <dbReference type="NCBI Taxonomy" id="7739"/>
    <lineage>
        <taxon>Eukaryota</taxon>
        <taxon>Metazoa</taxon>
        <taxon>Chordata</taxon>
        <taxon>Cephalochordata</taxon>
        <taxon>Leptocardii</taxon>
        <taxon>Amphioxiformes</taxon>
        <taxon>Branchiostomatidae</taxon>
        <taxon>Branchiostoma</taxon>
    </lineage>
</organism>
<dbReference type="PANTHER" id="PTHR23506">
    <property type="entry name" value="GH10249P"/>
    <property type="match status" value="1"/>
</dbReference>
<accession>C3Z0W2</accession>
<evidence type="ECO:0000256" key="3">
    <source>
        <dbReference type="ARBA" id="ARBA00022692"/>
    </source>
</evidence>
<evidence type="ECO:0000256" key="6">
    <source>
        <dbReference type="SAM" id="Phobius"/>
    </source>
</evidence>
<keyword evidence="3 6" id="KW-0812">Transmembrane</keyword>
<feature type="transmembrane region" description="Helical" evidence="6">
    <location>
        <begin position="171"/>
        <end position="191"/>
    </location>
</feature>
<keyword evidence="4 6" id="KW-1133">Transmembrane helix</keyword>
<dbReference type="AlphaFoldDB" id="C3Z0W2"/>
<evidence type="ECO:0000256" key="2">
    <source>
        <dbReference type="ARBA" id="ARBA00022448"/>
    </source>
</evidence>
<reference evidence="8" key="1">
    <citation type="journal article" date="2008" name="Nature">
        <title>The amphioxus genome and the evolution of the chordate karyotype.</title>
        <authorList>
            <consortium name="US DOE Joint Genome Institute (JGI-PGF)"/>
            <person name="Putnam N.H."/>
            <person name="Butts T."/>
            <person name="Ferrier D.E.K."/>
            <person name="Furlong R.F."/>
            <person name="Hellsten U."/>
            <person name="Kawashima T."/>
            <person name="Robinson-Rechavi M."/>
            <person name="Shoguchi E."/>
            <person name="Terry A."/>
            <person name="Yu J.-K."/>
            <person name="Benito-Gutierrez E.L."/>
            <person name="Dubchak I."/>
            <person name="Garcia-Fernandez J."/>
            <person name="Gibson-Brown J.J."/>
            <person name="Grigoriev I.V."/>
            <person name="Horton A.C."/>
            <person name="de Jong P.J."/>
            <person name="Jurka J."/>
            <person name="Kapitonov V.V."/>
            <person name="Kohara Y."/>
            <person name="Kuroki Y."/>
            <person name="Lindquist E."/>
            <person name="Lucas S."/>
            <person name="Osoegawa K."/>
            <person name="Pennacchio L.A."/>
            <person name="Salamov A.A."/>
            <person name="Satou Y."/>
            <person name="Sauka-Spengler T."/>
            <person name="Schmutz J."/>
            <person name="Shin-I T."/>
            <person name="Toyoda A."/>
            <person name="Bronner-Fraser M."/>
            <person name="Fujiyama A."/>
            <person name="Holland L.Z."/>
            <person name="Holland P.W.H."/>
            <person name="Satoh N."/>
            <person name="Rokhsar D.S."/>
        </authorList>
    </citation>
    <scope>NUCLEOTIDE SEQUENCE [LARGE SCALE GENOMIC DNA]</scope>
    <source>
        <strain evidence="8">S238N-H82</strain>
        <tissue evidence="8">Testes</tissue>
    </source>
</reference>
<dbReference type="GO" id="GO:0022857">
    <property type="term" value="F:transmembrane transporter activity"/>
    <property type="evidence" value="ECO:0007669"/>
    <property type="project" value="InterPro"/>
</dbReference>
<evidence type="ECO:0000256" key="5">
    <source>
        <dbReference type="ARBA" id="ARBA00023136"/>
    </source>
</evidence>
<feature type="transmembrane region" description="Helical" evidence="6">
    <location>
        <begin position="62"/>
        <end position="80"/>
    </location>
</feature>
<keyword evidence="2" id="KW-0813">Transport</keyword>
<protein>
    <recommendedName>
        <fullName evidence="7">Major facilitator superfamily (MFS) profile domain-containing protein</fullName>
    </recommendedName>
</protein>
<gene>
    <name evidence="8" type="ORF">BRAFLDRAFT_105460</name>
</gene>
<evidence type="ECO:0000256" key="4">
    <source>
        <dbReference type="ARBA" id="ARBA00022989"/>
    </source>
</evidence>
<dbReference type="STRING" id="7739.C3Z0W2"/>
<feature type="domain" description="Major facilitator superfamily (MFS) profile" evidence="7">
    <location>
        <begin position="1"/>
        <end position="109"/>
    </location>
</feature>
<feature type="transmembrane region" description="Helical" evidence="6">
    <location>
        <begin position="87"/>
        <end position="104"/>
    </location>
</feature>